<protein>
    <submittedName>
        <fullName evidence="4">CDP-alcohol phosphatidyltransferase family protein</fullName>
    </submittedName>
</protein>
<keyword evidence="3" id="KW-0472">Membrane</keyword>
<evidence type="ECO:0000256" key="1">
    <source>
        <dbReference type="ARBA" id="ARBA00022679"/>
    </source>
</evidence>
<dbReference type="OrthoDB" id="9785831at2"/>
<dbReference type="GO" id="GO:0008654">
    <property type="term" value="P:phospholipid biosynthetic process"/>
    <property type="evidence" value="ECO:0007669"/>
    <property type="project" value="InterPro"/>
</dbReference>
<gene>
    <name evidence="4" type="ORF">FIV42_09230</name>
</gene>
<feature type="transmembrane region" description="Helical" evidence="3">
    <location>
        <begin position="196"/>
        <end position="215"/>
    </location>
</feature>
<feature type="transmembrane region" description="Helical" evidence="3">
    <location>
        <begin position="48"/>
        <end position="68"/>
    </location>
</feature>
<dbReference type="AlphaFoldDB" id="A0A4Y6PRF6"/>
<feature type="transmembrane region" description="Helical" evidence="3">
    <location>
        <begin position="16"/>
        <end position="36"/>
    </location>
</feature>
<dbReference type="EMBL" id="CP041186">
    <property type="protein sequence ID" value="QDG50908.1"/>
    <property type="molecule type" value="Genomic_DNA"/>
</dbReference>
<organism evidence="4 5">
    <name type="scientific">Persicimonas caeni</name>
    <dbReference type="NCBI Taxonomy" id="2292766"/>
    <lineage>
        <taxon>Bacteria</taxon>
        <taxon>Deltaproteobacteria</taxon>
        <taxon>Bradymonadales</taxon>
        <taxon>Bradymonadaceae</taxon>
        <taxon>Persicimonas</taxon>
    </lineage>
</organism>
<proteinExistence type="inferred from homology"/>
<keyword evidence="3" id="KW-1133">Transmembrane helix</keyword>
<dbReference type="PROSITE" id="PS00379">
    <property type="entry name" value="CDP_ALCOHOL_P_TRANSF"/>
    <property type="match status" value="1"/>
</dbReference>
<dbReference type="InterPro" id="IPR043130">
    <property type="entry name" value="CDP-OH_PTrfase_TM_dom"/>
</dbReference>
<keyword evidence="1 2" id="KW-0808">Transferase</keyword>
<evidence type="ECO:0000256" key="2">
    <source>
        <dbReference type="RuleBase" id="RU003750"/>
    </source>
</evidence>
<keyword evidence="3" id="KW-0812">Transmembrane</keyword>
<accession>A0A4Y6PRF6</accession>
<evidence type="ECO:0000313" key="4">
    <source>
        <dbReference type="EMBL" id="QDG50908.1"/>
    </source>
</evidence>
<dbReference type="InterPro" id="IPR000462">
    <property type="entry name" value="CDP-OH_P_trans"/>
</dbReference>
<dbReference type="RefSeq" id="WP_141197398.1">
    <property type="nucleotide sequence ID" value="NZ_CP041186.1"/>
</dbReference>
<reference evidence="4 5" key="1">
    <citation type="submission" date="2019-06" db="EMBL/GenBank/DDBJ databases">
        <title>Persicimonas caeni gen. nov., sp. nov., a predatory bacterium isolated from solar saltern.</title>
        <authorList>
            <person name="Wang S."/>
        </authorList>
    </citation>
    <scope>NUCLEOTIDE SEQUENCE [LARGE SCALE GENOMIC DNA]</scope>
    <source>
        <strain evidence="4 5">YN101</strain>
    </source>
</reference>
<feature type="transmembrane region" description="Helical" evidence="3">
    <location>
        <begin position="221"/>
        <end position="241"/>
    </location>
</feature>
<dbReference type="GO" id="GO:0016020">
    <property type="term" value="C:membrane"/>
    <property type="evidence" value="ECO:0007669"/>
    <property type="project" value="InterPro"/>
</dbReference>
<dbReference type="Pfam" id="PF01066">
    <property type="entry name" value="CDP-OH_P_transf"/>
    <property type="match status" value="1"/>
</dbReference>
<dbReference type="GO" id="GO:0016780">
    <property type="term" value="F:phosphotransferase activity, for other substituted phosphate groups"/>
    <property type="evidence" value="ECO:0007669"/>
    <property type="project" value="InterPro"/>
</dbReference>
<feature type="transmembrane region" description="Helical" evidence="3">
    <location>
        <begin position="80"/>
        <end position="109"/>
    </location>
</feature>
<comment type="similarity">
    <text evidence="2">Belongs to the CDP-alcohol phosphatidyltransferase class-I family.</text>
</comment>
<evidence type="ECO:0000256" key="3">
    <source>
        <dbReference type="SAM" id="Phobius"/>
    </source>
</evidence>
<accession>A0A5B8Y8Z4</accession>
<dbReference type="Gene3D" id="1.20.120.1760">
    <property type="match status" value="1"/>
</dbReference>
<evidence type="ECO:0000313" key="5">
    <source>
        <dbReference type="Proteomes" id="UP000315995"/>
    </source>
</evidence>
<sequence>MPNAPWFDLLVKLSPGLLLGAVLVVLLGIYALSTAGTERSLRRDGSVLLPRILIGFWYWLVTPIISGLDRLGVRPNHITLFSLYLAALAAVALGTGYFMVGCWLVIAAASCDLLDGLLARQTDAGSPAGAFLDSFADRIAEGMVFAGIAFYGGGGALTWLALWAMLASVMVSYARARGEGLGADCKVGLMQRPERLLLLILTLFAAPIAAVFLEPGAQRPVFHVAIFGIGLLAALSTVTAVRRAHWIFSTLAGQSHENGAPIVGADEPDEGYTHFEQNAGVAE</sequence>
<keyword evidence="5" id="KW-1185">Reference proteome</keyword>
<dbReference type="InterPro" id="IPR048254">
    <property type="entry name" value="CDP_ALCOHOL_P_TRANSF_CS"/>
</dbReference>
<name>A0A4Y6PRF6_PERCE</name>
<dbReference type="Proteomes" id="UP000315995">
    <property type="component" value="Chromosome"/>
</dbReference>